<dbReference type="SMART" id="SM00226">
    <property type="entry name" value="LMWPc"/>
    <property type="match status" value="1"/>
</dbReference>
<dbReference type="CDD" id="cd04301">
    <property type="entry name" value="NAT_SF"/>
    <property type="match status" value="1"/>
</dbReference>
<dbReference type="Pfam" id="PF13508">
    <property type="entry name" value="Acetyltransf_7"/>
    <property type="match status" value="1"/>
</dbReference>
<dbReference type="NCBIfam" id="NF040501">
    <property type="entry name" value="resist_ArsN2"/>
    <property type="match status" value="1"/>
</dbReference>
<dbReference type="Gene3D" id="3.40.630.30">
    <property type="match status" value="1"/>
</dbReference>
<dbReference type="Gene3D" id="3.40.50.2300">
    <property type="match status" value="1"/>
</dbReference>
<dbReference type="PANTHER" id="PTHR43428:SF1">
    <property type="entry name" value="ARSENATE REDUCTASE"/>
    <property type="match status" value="1"/>
</dbReference>
<dbReference type="Proteomes" id="UP000256829">
    <property type="component" value="Unassembled WGS sequence"/>
</dbReference>
<keyword evidence="5" id="KW-1185">Reference proteome</keyword>
<evidence type="ECO:0000256" key="1">
    <source>
        <dbReference type="ARBA" id="ARBA00022849"/>
    </source>
</evidence>
<dbReference type="SUPFAM" id="SSF52788">
    <property type="entry name" value="Phosphotyrosine protein phosphatases I"/>
    <property type="match status" value="1"/>
</dbReference>
<name>A0A3D8VFJ7_9GAMM</name>
<feature type="compositionally biased region" description="Low complexity" evidence="2">
    <location>
        <begin position="15"/>
        <end position="27"/>
    </location>
</feature>
<keyword evidence="4" id="KW-0808">Transferase</keyword>
<evidence type="ECO:0000259" key="3">
    <source>
        <dbReference type="PROSITE" id="PS51186"/>
    </source>
</evidence>
<accession>A0A3D8VFJ7</accession>
<proteinExistence type="predicted"/>
<dbReference type="InterPro" id="IPR000182">
    <property type="entry name" value="GNAT_dom"/>
</dbReference>
<evidence type="ECO:0000313" key="5">
    <source>
        <dbReference type="Proteomes" id="UP000256829"/>
    </source>
</evidence>
<dbReference type="GO" id="GO:0046685">
    <property type="term" value="P:response to arsenic-containing substance"/>
    <property type="evidence" value="ECO:0007669"/>
    <property type="project" value="UniProtKB-KW"/>
</dbReference>
<comment type="caution">
    <text evidence="4">The sequence shown here is derived from an EMBL/GenBank/DDBJ whole genome shotgun (WGS) entry which is preliminary data.</text>
</comment>
<dbReference type="PANTHER" id="PTHR43428">
    <property type="entry name" value="ARSENATE REDUCTASE"/>
    <property type="match status" value="1"/>
</dbReference>
<dbReference type="SUPFAM" id="SSF55729">
    <property type="entry name" value="Acyl-CoA N-acyltransferases (Nat)"/>
    <property type="match status" value="1"/>
</dbReference>
<dbReference type="InterPro" id="IPR023485">
    <property type="entry name" value="Ptyr_pPase"/>
</dbReference>
<dbReference type="EMBL" id="QTJR01000003">
    <property type="protein sequence ID" value="RDY68182.1"/>
    <property type="molecule type" value="Genomic_DNA"/>
</dbReference>
<dbReference type="GO" id="GO:0016747">
    <property type="term" value="F:acyltransferase activity, transferring groups other than amino-acyl groups"/>
    <property type="evidence" value="ECO:0007669"/>
    <property type="project" value="InterPro"/>
</dbReference>
<gene>
    <name evidence="4" type="ORF">DX912_06135</name>
</gene>
<dbReference type="CDD" id="cd16345">
    <property type="entry name" value="LMWP_ArsC"/>
    <property type="match status" value="1"/>
</dbReference>
<sequence length="303" mass="33149">MRARPTPHAAPRPLPCRAAARPRPAAAETDMELRLHRPDDHDAIRSLLAHAGLPVDDLDHANVQFIVAIDEGVIVGVVGIESFERAGLLRSLAVRPGLRESGIGGRLVDALEAFARERGIDRLLLLTQTAAPFFGKRGYRVIDRNDAPDDVRASAQFRSLCPQSATCMAKPLDQGKRKRVLFVCVENANRSQMAEAFARIHGGYQVEAFSAGSRPSGLINPKAVRFMSELGYDLTAHASKSLDEIAGEFDAVITMGCGDDCPWVPAKRREDWTLPDPKHMDDDGYRAVRDEISARVRALLAAL</sequence>
<dbReference type="InterPro" id="IPR036196">
    <property type="entry name" value="Ptyr_pPase_sf"/>
</dbReference>
<feature type="region of interest" description="Disordered" evidence="2">
    <location>
        <begin position="1"/>
        <end position="27"/>
    </location>
</feature>
<reference evidence="4 5" key="1">
    <citation type="submission" date="2018-08" db="EMBL/GenBank/DDBJ databases">
        <title>Lysobacter soli KCTC 22011, whole genome shotgun sequence.</title>
        <authorList>
            <person name="Zhang X."/>
            <person name="Feng G."/>
            <person name="Zhu H."/>
        </authorList>
    </citation>
    <scope>NUCLEOTIDE SEQUENCE [LARGE SCALE GENOMIC DNA]</scope>
    <source>
        <strain evidence="4 5">KCTC 22011</strain>
    </source>
</reference>
<protein>
    <submittedName>
        <fullName evidence="4">GNAT family N-acetyltransferase</fullName>
    </submittedName>
</protein>
<dbReference type="InterPro" id="IPR016181">
    <property type="entry name" value="Acyl_CoA_acyltransferase"/>
</dbReference>
<organism evidence="4 5">
    <name type="scientific">Lysobacter soli</name>
    <dbReference type="NCBI Taxonomy" id="453783"/>
    <lineage>
        <taxon>Bacteria</taxon>
        <taxon>Pseudomonadati</taxon>
        <taxon>Pseudomonadota</taxon>
        <taxon>Gammaproteobacteria</taxon>
        <taxon>Lysobacterales</taxon>
        <taxon>Lysobacteraceae</taxon>
        <taxon>Lysobacter</taxon>
    </lineage>
</organism>
<dbReference type="AlphaFoldDB" id="A0A3D8VFJ7"/>
<dbReference type="Pfam" id="PF01451">
    <property type="entry name" value="LMWPc"/>
    <property type="match status" value="1"/>
</dbReference>
<keyword evidence="1" id="KW-0059">Arsenical resistance</keyword>
<evidence type="ECO:0000256" key="2">
    <source>
        <dbReference type="SAM" id="MobiDB-lite"/>
    </source>
</evidence>
<feature type="domain" description="N-acetyltransferase" evidence="3">
    <location>
        <begin position="31"/>
        <end position="173"/>
    </location>
</feature>
<dbReference type="PROSITE" id="PS51186">
    <property type="entry name" value="GNAT"/>
    <property type="match status" value="1"/>
</dbReference>
<evidence type="ECO:0000313" key="4">
    <source>
        <dbReference type="EMBL" id="RDY68182.1"/>
    </source>
</evidence>